<evidence type="ECO:0000313" key="3">
    <source>
        <dbReference type="EMBL" id="RNL90353.1"/>
    </source>
</evidence>
<evidence type="ECO:0000256" key="1">
    <source>
        <dbReference type="PROSITE-ProRule" id="PRU00339"/>
    </source>
</evidence>
<dbReference type="RefSeq" id="WP_123215194.1">
    <property type="nucleotide sequence ID" value="NZ_RJTM01000032.1"/>
</dbReference>
<dbReference type="EMBL" id="RJTM01000032">
    <property type="protein sequence ID" value="RNL90353.1"/>
    <property type="molecule type" value="Genomic_DNA"/>
</dbReference>
<dbReference type="InterPro" id="IPR019734">
    <property type="entry name" value="TPR_rpt"/>
</dbReference>
<dbReference type="Proteomes" id="UP000267469">
    <property type="component" value="Unassembled WGS sequence"/>
</dbReference>
<proteinExistence type="predicted"/>
<dbReference type="Pfam" id="PF00515">
    <property type="entry name" value="TPR_1"/>
    <property type="match status" value="1"/>
</dbReference>
<feature type="repeat" description="TPR" evidence="1">
    <location>
        <begin position="570"/>
        <end position="603"/>
    </location>
</feature>
<dbReference type="Gene3D" id="2.30.40.10">
    <property type="entry name" value="Urease, subunit C, domain 1"/>
    <property type="match status" value="2"/>
</dbReference>
<accession>A0A3N0ER68</accession>
<evidence type="ECO:0000313" key="4">
    <source>
        <dbReference type="Proteomes" id="UP000267469"/>
    </source>
</evidence>
<dbReference type="Gene3D" id="1.25.40.10">
    <property type="entry name" value="Tetratricopeptide repeat domain"/>
    <property type="match status" value="1"/>
</dbReference>
<dbReference type="SUPFAM" id="SSF51556">
    <property type="entry name" value="Metallo-dependent hydrolases"/>
    <property type="match status" value="1"/>
</dbReference>
<dbReference type="PANTHER" id="PTHR43135:SF3">
    <property type="entry name" value="ALPHA-D-RIBOSE 1-METHYLPHOSPHONATE 5-TRIPHOSPHATE DIPHOSPHATASE"/>
    <property type="match status" value="1"/>
</dbReference>
<dbReference type="Pfam" id="PF01979">
    <property type="entry name" value="Amidohydro_1"/>
    <property type="match status" value="1"/>
</dbReference>
<keyword evidence="4" id="KW-1185">Reference proteome</keyword>
<dbReference type="PROSITE" id="PS50293">
    <property type="entry name" value="TPR_REGION"/>
    <property type="match status" value="1"/>
</dbReference>
<keyword evidence="1" id="KW-0802">TPR repeat</keyword>
<protein>
    <submittedName>
        <fullName evidence="3">Tetratricopeptide repeat protein</fullName>
    </submittedName>
</protein>
<dbReference type="InterPro" id="IPR011990">
    <property type="entry name" value="TPR-like_helical_dom_sf"/>
</dbReference>
<evidence type="ECO:0000259" key="2">
    <source>
        <dbReference type="Pfam" id="PF01979"/>
    </source>
</evidence>
<sequence length="616" mass="69311">MKKLVFIFLGVLLFPACNKPPNYDLAIQNVAVFDSKNKKVLKNKTVLINKDSIAAIINASQESNAIHVIEGNGRLLIPGFIDTHTHLGQLYAIGDDVAPEYIDDSYRKRLSETYLKYGTTTIVSMGDPEEWMDIALNWQKNPSPDYPNLFISGGALISDEEREPVQHHVEILSPEDGKRKIREYAELGVKHIKLYSRLRKPEMKAILSEAEKQNINASGHIQFRETVPDAVDLGLKNFEHFFTLVSSVFDYGNHWEPFVKKYKLERTGTLDEFAADMALFFDYIANTPELKAKMDALLDKMASEGVTISTTINVLASATGDTDFYTSFNSFPLRSTPYIPTNTDSFREQASIGFGTMMKVLKTAHDKGIKIRIGTDCKYGGRALLSELMLLYKAGFSIKEILQIATWNGAEAMKIAAEYGSIEVGKKADLVLFDKNPFTNHENFLSKKTVIKGGKEFVPKENKIQQMLARINEKGVATAIQWYNGSEEKPLNGIELNEVGHQLLKSGNVKEAISIFKLNTAFFHNRKVYATHHFMEESLIDEGKYLLYKEMNKEAVEICEYTVGMFPNSSAAYQSLAEAYLADGNKELAIQNYKKAIELDPKNNLVIQALKRLSKL</sequence>
<dbReference type="InterPro" id="IPR032466">
    <property type="entry name" value="Metal_Hydrolase"/>
</dbReference>
<dbReference type="SMART" id="SM00028">
    <property type="entry name" value="TPR"/>
    <property type="match status" value="2"/>
</dbReference>
<dbReference type="OrthoDB" id="9802793at2"/>
<dbReference type="InterPro" id="IPR051781">
    <property type="entry name" value="Metallo-dep_Hydrolase"/>
</dbReference>
<comment type="caution">
    <text evidence="3">The sequence shown here is derived from an EMBL/GenBank/DDBJ whole genome shotgun (WGS) entry which is preliminary data.</text>
</comment>
<dbReference type="InterPro" id="IPR006680">
    <property type="entry name" value="Amidohydro-rel"/>
</dbReference>
<dbReference type="PROSITE" id="PS50005">
    <property type="entry name" value="TPR"/>
    <property type="match status" value="1"/>
</dbReference>
<dbReference type="GO" id="GO:0016810">
    <property type="term" value="F:hydrolase activity, acting on carbon-nitrogen (but not peptide) bonds"/>
    <property type="evidence" value="ECO:0007669"/>
    <property type="project" value="InterPro"/>
</dbReference>
<name>A0A3N0ER68_SINP1</name>
<dbReference type="AlphaFoldDB" id="A0A3N0ER68"/>
<reference evidence="3 4" key="1">
    <citation type="submission" date="2018-10" db="EMBL/GenBank/DDBJ databases">
        <title>Sinomicrobium pectinilyticum sp. nov., a pectinase-producing bacterium isolated from alkaline and saline soil, and emended description of the genus Sinomicrobium.</title>
        <authorList>
            <person name="Cheng B."/>
            <person name="Li C."/>
            <person name="Lai Q."/>
            <person name="Du M."/>
            <person name="Shao Z."/>
            <person name="Xu P."/>
            <person name="Yang C."/>
        </authorList>
    </citation>
    <scope>NUCLEOTIDE SEQUENCE [LARGE SCALE GENOMIC DNA]</scope>
    <source>
        <strain evidence="3 4">5DNS001</strain>
    </source>
</reference>
<gene>
    <name evidence="3" type="ORF">ED312_06445</name>
</gene>
<dbReference type="Gene3D" id="3.30.110.90">
    <property type="entry name" value="Amidohydrolase"/>
    <property type="match status" value="2"/>
</dbReference>
<dbReference type="SUPFAM" id="SSF48452">
    <property type="entry name" value="TPR-like"/>
    <property type="match status" value="1"/>
</dbReference>
<dbReference type="Gene3D" id="3.40.50.10910">
    <property type="entry name" value="Amidohydrolase"/>
    <property type="match status" value="1"/>
</dbReference>
<dbReference type="PANTHER" id="PTHR43135">
    <property type="entry name" value="ALPHA-D-RIBOSE 1-METHYLPHOSPHONATE 5-TRIPHOSPHATE DIPHOSPHATASE"/>
    <property type="match status" value="1"/>
</dbReference>
<dbReference type="SUPFAM" id="SSF51338">
    <property type="entry name" value="Composite domain of metallo-dependent hydrolases"/>
    <property type="match status" value="1"/>
</dbReference>
<dbReference type="Gene3D" id="1.20.58.520">
    <property type="entry name" value="Amidohydrolase"/>
    <property type="match status" value="1"/>
</dbReference>
<feature type="domain" description="Amidohydrolase-related" evidence="2">
    <location>
        <begin position="76"/>
        <end position="453"/>
    </location>
</feature>
<dbReference type="InterPro" id="IPR011059">
    <property type="entry name" value="Metal-dep_hydrolase_composite"/>
</dbReference>
<organism evidence="3 4">
    <name type="scientific">Sinomicrobium pectinilyticum</name>
    <dbReference type="NCBI Taxonomy" id="1084421"/>
    <lineage>
        <taxon>Bacteria</taxon>
        <taxon>Pseudomonadati</taxon>
        <taxon>Bacteroidota</taxon>
        <taxon>Flavobacteriia</taxon>
        <taxon>Flavobacteriales</taxon>
        <taxon>Flavobacteriaceae</taxon>
        <taxon>Sinomicrobium</taxon>
    </lineage>
</organism>